<proteinExistence type="predicted"/>
<protein>
    <submittedName>
        <fullName evidence="1">Uncharacterized protein</fullName>
    </submittedName>
</protein>
<organism evidence="1 2">
    <name type="scientific">Pleurotus eryngii</name>
    <name type="common">Boletus of the steppes</name>
    <dbReference type="NCBI Taxonomy" id="5323"/>
    <lineage>
        <taxon>Eukaryota</taxon>
        <taxon>Fungi</taxon>
        <taxon>Dikarya</taxon>
        <taxon>Basidiomycota</taxon>
        <taxon>Agaricomycotina</taxon>
        <taxon>Agaricomycetes</taxon>
        <taxon>Agaricomycetidae</taxon>
        <taxon>Agaricales</taxon>
        <taxon>Pleurotineae</taxon>
        <taxon>Pleurotaceae</taxon>
        <taxon>Pleurotus</taxon>
    </lineage>
</organism>
<reference evidence="1" key="1">
    <citation type="submission" date="2020-11" db="EMBL/GenBank/DDBJ databases">
        <authorList>
            <consortium name="DOE Joint Genome Institute"/>
            <person name="Ahrendt S."/>
            <person name="Riley R."/>
            <person name="Andreopoulos W."/>
            <person name="Labutti K."/>
            <person name="Pangilinan J."/>
            <person name="Ruiz-Duenas F.J."/>
            <person name="Barrasa J.M."/>
            <person name="Sanchez-Garcia M."/>
            <person name="Camarero S."/>
            <person name="Miyauchi S."/>
            <person name="Serrano A."/>
            <person name="Linde D."/>
            <person name="Babiker R."/>
            <person name="Drula E."/>
            <person name="Ayuso-Fernandez I."/>
            <person name="Pacheco R."/>
            <person name="Padilla G."/>
            <person name="Ferreira P."/>
            <person name="Barriuso J."/>
            <person name="Kellner H."/>
            <person name="Castanera R."/>
            <person name="Alfaro M."/>
            <person name="Ramirez L."/>
            <person name="Pisabarro A.G."/>
            <person name="Kuo A."/>
            <person name="Tritt A."/>
            <person name="Lipzen A."/>
            <person name="He G."/>
            <person name="Yan M."/>
            <person name="Ng V."/>
            <person name="Cullen D."/>
            <person name="Martin F."/>
            <person name="Rosso M.-N."/>
            <person name="Henrissat B."/>
            <person name="Hibbett D."/>
            <person name="Martinez A.T."/>
            <person name="Grigoriev I.V."/>
        </authorList>
    </citation>
    <scope>NUCLEOTIDE SEQUENCE</scope>
    <source>
        <strain evidence="1">ATCC 90797</strain>
    </source>
</reference>
<dbReference type="Proteomes" id="UP000807025">
    <property type="component" value="Unassembled WGS sequence"/>
</dbReference>
<gene>
    <name evidence="1" type="ORF">BDN71DRAFT_918238</name>
</gene>
<dbReference type="AlphaFoldDB" id="A0A9P5ZYZ5"/>
<evidence type="ECO:0000313" key="1">
    <source>
        <dbReference type="EMBL" id="KAF9494864.1"/>
    </source>
</evidence>
<keyword evidence="2" id="KW-1185">Reference proteome</keyword>
<dbReference type="EMBL" id="MU154567">
    <property type="protein sequence ID" value="KAF9494864.1"/>
    <property type="molecule type" value="Genomic_DNA"/>
</dbReference>
<accession>A0A9P5ZYZ5</accession>
<evidence type="ECO:0000313" key="2">
    <source>
        <dbReference type="Proteomes" id="UP000807025"/>
    </source>
</evidence>
<name>A0A9P5ZYZ5_PLEER</name>
<comment type="caution">
    <text evidence="1">The sequence shown here is derived from an EMBL/GenBank/DDBJ whole genome shotgun (WGS) entry which is preliminary data.</text>
</comment>
<sequence>MKRSERSRFLTYSVSYQQFWSVMLRYSCSRIYHLATTLCAAAPNIQAMHDRRTLTWLSQVLGSVEPFRAPGISLYIYCIIANTLAPVRFFRHGRELQDPHQRGLASEYGRHQIILQHDCLLPLMLPRRSTFIRILLKRLCSCYLTLCGFYHDVSRYH</sequence>